<proteinExistence type="predicted"/>
<dbReference type="Pfam" id="PF07377">
    <property type="entry name" value="DUF1493"/>
    <property type="match status" value="1"/>
</dbReference>
<sequence>MDVLLNIEQEILEYVQKNCGRRKYLFWGKLLPIDIDSDLRVDLQLIYEDAIDFFGFYFENWKVDIAGFTIDRYFEPEFLGSPAPKQPLEPITVLMMVESAAAGRWLY</sequence>
<evidence type="ECO:0000313" key="1">
    <source>
        <dbReference type="EMBL" id="RDK97496.1"/>
    </source>
</evidence>
<organism evidence="1 2">
    <name type="scientific">Enterobacillus tribolii</name>
    <dbReference type="NCBI Taxonomy" id="1487935"/>
    <lineage>
        <taxon>Bacteria</taxon>
        <taxon>Pseudomonadati</taxon>
        <taxon>Pseudomonadota</taxon>
        <taxon>Gammaproteobacteria</taxon>
        <taxon>Enterobacterales</taxon>
        <taxon>Hafniaceae</taxon>
        <taxon>Enterobacillus</taxon>
    </lineage>
</organism>
<evidence type="ECO:0000313" key="2">
    <source>
        <dbReference type="Proteomes" id="UP000254848"/>
    </source>
</evidence>
<dbReference type="AlphaFoldDB" id="A0A370R513"/>
<dbReference type="InterPro" id="IPR010862">
    <property type="entry name" value="DUF1493"/>
</dbReference>
<gene>
    <name evidence="1" type="ORF">C8D90_101946</name>
</gene>
<keyword evidence="2" id="KW-1185">Reference proteome</keyword>
<dbReference type="Proteomes" id="UP000254848">
    <property type="component" value="Unassembled WGS sequence"/>
</dbReference>
<protein>
    <submittedName>
        <fullName evidence="1">Uncharacterized protein DUF1493</fullName>
    </submittedName>
</protein>
<comment type="caution">
    <text evidence="1">The sequence shown here is derived from an EMBL/GenBank/DDBJ whole genome shotgun (WGS) entry which is preliminary data.</text>
</comment>
<dbReference type="RefSeq" id="WP_115457206.1">
    <property type="nucleotide sequence ID" value="NZ_QRAP01000001.1"/>
</dbReference>
<accession>A0A370R513</accession>
<dbReference type="OrthoDB" id="6476622at2"/>
<name>A0A370R513_9GAMM</name>
<dbReference type="EMBL" id="QRAP01000001">
    <property type="protein sequence ID" value="RDK97496.1"/>
    <property type="molecule type" value="Genomic_DNA"/>
</dbReference>
<reference evidence="1 2" key="1">
    <citation type="submission" date="2018-07" db="EMBL/GenBank/DDBJ databases">
        <title>Genomic Encyclopedia of Type Strains, Phase IV (KMG-IV): sequencing the most valuable type-strain genomes for metagenomic binning, comparative biology and taxonomic classification.</title>
        <authorList>
            <person name="Goeker M."/>
        </authorList>
    </citation>
    <scope>NUCLEOTIDE SEQUENCE [LARGE SCALE GENOMIC DNA]</scope>
    <source>
        <strain evidence="1 2">DSM 103736</strain>
    </source>
</reference>